<dbReference type="EMBL" id="JAFEUM010000001">
    <property type="protein sequence ID" value="MBM7035134.1"/>
    <property type="molecule type" value="Genomic_DNA"/>
</dbReference>
<keyword evidence="4" id="KW-1185">Reference proteome</keyword>
<dbReference type="PANTHER" id="PTHR32114">
    <property type="entry name" value="ABC TRANSPORTER ABCH.3"/>
    <property type="match status" value="1"/>
</dbReference>
<gene>
    <name evidence="3" type="ORF">JQC93_01840</name>
</gene>
<feature type="coiled-coil region" evidence="1">
    <location>
        <begin position="608"/>
        <end position="642"/>
    </location>
</feature>
<accession>A0ABS2HDQ5</accession>
<evidence type="ECO:0000313" key="4">
    <source>
        <dbReference type="Proteomes" id="UP000809621"/>
    </source>
</evidence>
<evidence type="ECO:0000259" key="2">
    <source>
        <dbReference type="Pfam" id="PF13476"/>
    </source>
</evidence>
<dbReference type="InterPro" id="IPR038729">
    <property type="entry name" value="Rad50/SbcC_AAA"/>
</dbReference>
<keyword evidence="1" id="KW-0175">Coiled coil</keyword>
<protein>
    <submittedName>
        <fullName evidence="3">AAA family ATPase</fullName>
    </submittedName>
</protein>
<name>A0ABS2HDQ5_9VIBR</name>
<evidence type="ECO:0000313" key="3">
    <source>
        <dbReference type="EMBL" id="MBM7035134.1"/>
    </source>
</evidence>
<dbReference type="Pfam" id="PF13476">
    <property type="entry name" value="AAA_23"/>
    <property type="match status" value="1"/>
</dbReference>
<feature type="coiled-coil region" evidence="1">
    <location>
        <begin position="825"/>
        <end position="870"/>
    </location>
</feature>
<dbReference type="Gene3D" id="3.40.50.300">
    <property type="entry name" value="P-loop containing nucleotide triphosphate hydrolases"/>
    <property type="match status" value="2"/>
</dbReference>
<feature type="domain" description="Rad50/SbcC-type AAA" evidence="2">
    <location>
        <begin position="6"/>
        <end position="215"/>
    </location>
</feature>
<comment type="caution">
    <text evidence="3">The sequence shown here is derived from an EMBL/GenBank/DDBJ whole genome shotgun (WGS) entry which is preliminary data.</text>
</comment>
<feature type="coiled-coil region" evidence="1">
    <location>
        <begin position="733"/>
        <end position="785"/>
    </location>
</feature>
<dbReference type="RefSeq" id="WP_205156760.1">
    <property type="nucleotide sequence ID" value="NZ_JAFEUM010000001.1"/>
</dbReference>
<dbReference type="InterPro" id="IPR027417">
    <property type="entry name" value="P-loop_NTPase"/>
</dbReference>
<feature type="coiled-coil region" evidence="1">
    <location>
        <begin position="421"/>
        <end position="455"/>
    </location>
</feature>
<dbReference type="Proteomes" id="UP000809621">
    <property type="component" value="Unassembled WGS sequence"/>
</dbReference>
<organism evidence="3 4">
    <name type="scientific">Vibrio ulleungensis</name>
    <dbReference type="NCBI Taxonomy" id="2807619"/>
    <lineage>
        <taxon>Bacteria</taxon>
        <taxon>Pseudomonadati</taxon>
        <taxon>Pseudomonadota</taxon>
        <taxon>Gammaproteobacteria</taxon>
        <taxon>Vibrionales</taxon>
        <taxon>Vibrionaceae</taxon>
        <taxon>Vibrio</taxon>
    </lineage>
</organism>
<sequence length="1231" mass="138694">MKILSVQFSNINSLKGEWKIDFTKPPFSENALFAITGPTGAGKTTILDAICLALYHKTPRIKVVSSSTNELMTHGTGECSAEVVFSVKSVEYIASWSMKRARGKADGKLQSALVSLAKRQGGKIIASQIKPKLDAIESLTGLDFERFTKSMLLSQGDFAAFLNAEEGERAELLEELTGTEIYGLISQQVHQHFTEAKQNKELLSARSQGIELLSEDEKSAFAQSLSQNEVRIGDLKKELVTHSSNLSWWQNYNATAERLALTASAKLKAQSELDACDAVKQQLIDVELAKDMEPLYEEYQRLCNEREQVAQNERTVLSSLTASEQLLPKVEKDAAVATQAVENDRQQLEHFEAHIVSQIAPLDKQIDIESQQLQQLRAKHDALSKQHIPLQQEIKLLTEKQQGFELDIERVQAYQTRFSLDDQLEQNLPLWQHKMAQLQQEQSQVREQEAALAADCKLIEQAIQRRASLVSMRQAQFVELEPSQKKLTDLKHQIEDGLASFKGDIKELHAATENARIQQQMADELLRTHNTALDLEGQLAQSKRSVGEDRELEAQCLKSIATLKADYRECDTQVKWLEKLVSQADTIAMLRTELKDDQPCVVCGSRKHLAIEDTLTELSDEKQQLQQKAAQLKAITEQGQAQREQQAVLKQKIEHQQHLISSLQPEYNVAREKWTAQHNALVETGFNLVLDFEQIQTSRDAAEHCGEQFEQTNAMALLIQSLMHESSRMDAFIQQANTAIQGLDNDIRAIESELKSSQEREQHTRDQLTKTKQSWQGAIEDLKASIHRFVEVDAAGDTSELERGLKALRDRLATWKKHDSDLLNAKNARIEITQALAQKNTINAQWTTDLNEMHTELTAKQQQLNELQEKRFSILGRKTVDESRAEYKQKLVINEREQQGASAKLRECETSITQLKTELNSVKAHLQKLTLLQQQANQQWLNTVEESLFDNEEAFKQAIQLHANAPTWKKQIALAEQALQHALGEWSAIDKQQQEILNKKPSELPDEESCKLAVSTSEEAIQQIQQQNGEINSRIDIDHQNQSKAAELIEEMKAFDVYYDDIAYLHGLIGSSSGDKFRKFAQSLTLDNLVYLANKRLAQLHGRYRLKRNQNTDLQFNVIDSWQADVERDTKTLSGGESFLVSLALALALSDLVSHKTSIDSLFLDEGFGTLDSETLDIALDALDNLQTSGKMIGVISHIDALKERIPTQLVVSKKSGLGVSVLADPYRVTS</sequence>
<dbReference type="Pfam" id="PF13558">
    <property type="entry name" value="SbcC_Walker_B"/>
    <property type="match status" value="1"/>
</dbReference>
<dbReference type="PANTHER" id="PTHR32114:SF2">
    <property type="entry name" value="ABC TRANSPORTER ABCH.3"/>
    <property type="match status" value="1"/>
</dbReference>
<dbReference type="SUPFAM" id="SSF52540">
    <property type="entry name" value="P-loop containing nucleoside triphosphate hydrolases"/>
    <property type="match status" value="1"/>
</dbReference>
<proteinExistence type="predicted"/>
<evidence type="ECO:0000256" key="1">
    <source>
        <dbReference type="SAM" id="Coils"/>
    </source>
</evidence>
<reference evidence="3 4" key="1">
    <citation type="submission" date="2021-02" db="EMBL/GenBank/DDBJ databases">
        <authorList>
            <person name="Park J.-S."/>
        </authorList>
    </citation>
    <scope>NUCLEOTIDE SEQUENCE [LARGE SCALE GENOMIC DNA]</scope>
    <source>
        <strain evidence="3 4">188UL20-2</strain>
    </source>
</reference>